<evidence type="ECO:0000256" key="4">
    <source>
        <dbReference type="ARBA" id="ARBA00022771"/>
    </source>
</evidence>
<dbReference type="PROSITE" id="PS00028">
    <property type="entry name" value="ZINC_FINGER_C2H2_1"/>
    <property type="match status" value="1"/>
</dbReference>
<evidence type="ECO:0000313" key="10">
    <source>
        <dbReference type="EMBL" id="GJC81773.1"/>
    </source>
</evidence>
<evidence type="ECO:0000256" key="3">
    <source>
        <dbReference type="ARBA" id="ARBA00022737"/>
    </source>
</evidence>
<keyword evidence="2" id="KW-0479">Metal-binding</keyword>
<accession>A0AA37GK91</accession>
<reference evidence="10 11" key="1">
    <citation type="submission" date="2021-07" db="EMBL/GenBank/DDBJ databases">
        <title>Genome data of Colletotrichum spaethianum.</title>
        <authorList>
            <person name="Utami Y.D."/>
            <person name="Hiruma K."/>
        </authorList>
    </citation>
    <scope>NUCLEOTIDE SEQUENCE [LARGE SCALE GENOMIC DNA]</scope>
    <source>
        <strain evidence="10 11">MAFF 242679</strain>
    </source>
</reference>
<evidence type="ECO:0000256" key="8">
    <source>
        <dbReference type="SAM" id="MobiDB-lite"/>
    </source>
</evidence>
<dbReference type="SUPFAM" id="SSF57667">
    <property type="entry name" value="beta-beta-alpha zinc fingers"/>
    <property type="match status" value="1"/>
</dbReference>
<dbReference type="PROSITE" id="PS50157">
    <property type="entry name" value="ZINC_FINGER_C2H2_2"/>
    <property type="match status" value="1"/>
</dbReference>
<dbReference type="InterPro" id="IPR050888">
    <property type="entry name" value="ZnF_C2H2-type_TF"/>
</dbReference>
<feature type="domain" description="C2H2-type" evidence="9">
    <location>
        <begin position="35"/>
        <end position="63"/>
    </location>
</feature>
<dbReference type="EMBL" id="BPPX01000008">
    <property type="protein sequence ID" value="GJC81773.1"/>
    <property type="molecule type" value="Genomic_DNA"/>
</dbReference>
<dbReference type="Proteomes" id="UP001055172">
    <property type="component" value="Unassembled WGS sequence"/>
</dbReference>
<dbReference type="Pfam" id="PF13912">
    <property type="entry name" value="zf-C2H2_6"/>
    <property type="match status" value="1"/>
</dbReference>
<dbReference type="GO" id="GO:0005634">
    <property type="term" value="C:nucleus"/>
    <property type="evidence" value="ECO:0007669"/>
    <property type="project" value="UniProtKB-SubCell"/>
</dbReference>
<dbReference type="PANTHER" id="PTHR24406">
    <property type="entry name" value="TRANSCRIPTIONAL REPRESSOR CTCFL-RELATED"/>
    <property type="match status" value="1"/>
</dbReference>
<dbReference type="InterPro" id="IPR013087">
    <property type="entry name" value="Znf_C2H2_type"/>
</dbReference>
<dbReference type="Gene3D" id="3.30.160.60">
    <property type="entry name" value="Classic Zinc Finger"/>
    <property type="match status" value="1"/>
</dbReference>
<evidence type="ECO:0000256" key="7">
    <source>
        <dbReference type="PROSITE-ProRule" id="PRU00042"/>
    </source>
</evidence>
<evidence type="ECO:0000256" key="5">
    <source>
        <dbReference type="ARBA" id="ARBA00022833"/>
    </source>
</evidence>
<feature type="region of interest" description="Disordered" evidence="8">
    <location>
        <begin position="1"/>
        <end position="32"/>
    </location>
</feature>
<evidence type="ECO:0000256" key="1">
    <source>
        <dbReference type="ARBA" id="ARBA00004123"/>
    </source>
</evidence>
<comment type="caution">
    <text evidence="10">The sequence shown here is derived from an EMBL/GenBank/DDBJ whole genome shotgun (WGS) entry which is preliminary data.</text>
</comment>
<keyword evidence="5" id="KW-0862">Zinc</keyword>
<keyword evidence="11" id="KW-1185">Reference proteome</keyword>
<feature type="compositionally biased region" description="Polar residues" evidence="8">
    <location>
        <begin position="1"/>
        <end position="15"/>
    </location>
</feature>
<evidence type="ECO:0000313" key="11">
    <source>
        <dbReference type="Proteomes" id="UP001055172"/>
    </source>
</evidence>
<feature type="compositionally biased region" description="Basic and acidic residues" evidence="8">
    <location>
        <begin position="19"/>
        <end position="32"/>
    </location>
</feature>
<keyword evidence="3" id="KW-0677">Repeat</keyword>
<gene>
    <name evidence="10" type="ORF">ColLi_04611</name>
</gene>
<keyword evidence="6" id="KW-0539">Nucleus</keyword>
<evidence type="ECO:0000256" key="6">
    <source>
        <dbReference type="ARBA" id="ARBA00023242"/>
    </source>
</evidence>
<organism evidence="10 11">
    <name type="scientific">Colletotrichum liriopes</name>
    <dbReference type="NCBI Taxonomy" id="708192"/>
    <lineage>
        <taxon>Eukaryota</taxon>
        <taxon>Fungi</taxon>
        <taxon>Dikarya</taxon>
        <taxon>Ascomycota</taxon>
        <taxon>Pezizomycotina</taxon>
        <taxon>Sordariomycetes</taxon>
        <taxon>Hypocreomycetidae</taxon>
        <taxon>Glomerellales</taxon>
        <taxon>Glomerellaceae</taxon>
        <taxon>Colletotrichum</taxon>
        <taxon>Colletotrichum spaethianum species complex</taxon>
    </lineage>
</organism>
<evidence type="ECO:0000259" key="9">
    <source>
        <dbReference type="PROSITE" id="PS50157"/>
    </source>
</evidence>
<feature type="region of interest" description="Disordered" evidence="8">
    <location>
        <begin position="186"/>
        <end position="215"/>
    </location>
</feature>
<name>A0AA37GK91_9PEZI</name>
<protein>
    <recommendedName>
        <fullName evidence="9">C2H2-type domain-containing protein</fullName>
    </recommendedName>
</protein>
<comment type="subcellular location">
    <subcellularLocation>
        <location evidence="1">Nucleus</location>
    </subcellularLocation>
</comment>
<dbReference type="SMART" id="SM00355">
    <property type="entry name" value="ZnF_C2H2"/>
    <property type="match status" value="5"/>
</dbReference>
<proteinExistence type="predicted"/>
<evidence type="ECO:0000256" key="2">
    <source>
        <dbReference type="ARBA" id="ARBA00022723"/>
    </source>
</evidence>
<keyword evidence="4 7" id="KW-0863">Zinc-finger</keyword>
<dbReference type="GO" id="GO:0008270">
    <property type="term" value="F:zinc ion binding"/>
    <property type="evidence" value="ECO:0007669"/>
    <property type="project" value="UniProtKB-KW"/>
</dbReference>
<sequence>MSTGGLSTKPASQIGVSDKPIKPPESKKPAPHEAIRCSVCGDMFASFDKLMAHKRMAMKVEKTHIHCPICTLDFNTMDTKEKHILEVHPEEQKLACPGCKKTFVRLAAWMRHLEHDECSAIRRQDVDRNRAQKLTFAHELEKRSGSQFGDYFPMSHPSVQSAFDKPYMAHPSYFTPDDFPELKEEEDAKKNVQKDASLTGEKPAPAEDINNPSHPSFNPRKYYNAIIRKFKCPQASCRSVLIYINVDTVLTRDRKSFDTSGALITHMKAATSHYNAKLQCPGCLRYFRDASSLTAHSESETNRCYIRNSENYRNYLDQLTGGMADVVDKNRDGTVKYEVSTEAIIKFGPQQAKKASENLIAKQQADQQEHWARNNPVW</sequence>
<dbReference type="AlphaFoldDB" id="A0AA37GK91"/>
<dbReference type="InterPro" id="IPR036236">
    <property type="entry name" value="Znf_C2H2_sf"/>
</dbReference>